<evidence type="ECO:0000313" key="2">
    <source>
        <dbReference type="EMBL" id="MDI6102752.1"/>
    </source>
</evidence>
<organism evidence="2 3">
    <name type="scientific">Actinoplanes sandaracinus</name>
    <dbReference type="NCBI Taxonomy" id="3045177"/>
    <lineage>
        <taxon>Bacteria</taxon>
        <taxon>Bacillati</taxon>
        <taxon>Actinomycetota</taxon>
        <taxon>Actinomycetes</taxon>
        <taxon>Micromonosporales</taxon>
        <taxon>Micromonosporaceae</taxon>
        <taxon>Actinoplanes</taxon>
    </lineage>
</organism>
<sequence>MPTFDTPGPITASVEFSAGELRVVASDRPDTVVHVRPGDESEGRDVRAAEQTRVEFASSTLTVRGPRHPGFGVFGKVGAVDVLVEMPAGSDLEAKLGVGGVRSTGVLGGCRLRSGAGDLQVERAESLSLTTGMGLAAAENVTGDAKLTTGSGKLQVHSVAGPAVLKNGNGEVWVGHAGSELRINSANGDIIADHAAASITANTANGDIRVREVVRGETTLRTAAGRIEIGIRQGTAARLDVHTHYGKVRNEMTATDAPAETEERAEVRARTAFGDILIRRS</sequence>
<reference evidence="2 3" key="1">
    <citation type="submission" date="2023-05" db="EMBL/GenBank/DDBJ databases">
        <title>Actinoplanes sp. NEAU-A12 genome sequencing.</title>
        <authorList>
            <person name="Wang Z.-S."/>
        </authorList>
    </citation>
    <scope>NUCLEOTIDE SEQUENCE [LARGE SCALE GENOMIC DNA]</scope>
    <source>
        <strain evidence="2 3">NEAU-A12</strain>
    </source>
</reference>
<evidence type="ECO:0000259" key="1">
    <source>
        <dbReference type="Pfam" id="PF13349"/>
    </source>
</evidence>
<name>A0ABT6WSN3_9ACTN</name>
<keyword evidence="3" id="KW-1185">Reference proteome</keyword>
<proteinExistence type="predicted"/>
<feature type="domain" description="DUF4097" evidence="1">
    <location>
        <begin position="56"/>
        <end position="276"/>
    </location>
</feature>
<dbReference type="Proteomes" id="UP001241758">
    <property type="component" value="Unassembled WGS sequence"/>
</dbReference>
<dbReference type="InterPro" id="IPR025164">
    <property type="entry name" value="Toastrack_DUF4097"/>
</dbReference>
<comment type="caution">
    <text evidence="2">The sequence shown here is derived from an EMBL/GenBank/DDBJ whole genome shotgun (WGS) entry which is preliminary data.</text>
</comment>
<protein>
    <submittedName>
        <fullName evidence="2">DUF4097 family beta strand repeat-containing protein</fullName>
    </submittedName>
</protein>
<gene>
    <name evidence="2" type="ORF">QLQ12_29445</name>
</gene>
<dbReference type="EMBL" id="JASCTH010000021">
    <property type="protein sequence ID" value="MDI6102752.1"/>
    <property type="molecule type" value="Genomic_DNA"/>
</dbReference>
<accession>A0ABT6WSN3</accession>
<evidence type="ECO:0000313" key="3">
    <source>
        <dbReference type="Proteomes" id="UP001241758"/>
    </source>
</evidence>
<dbReference type="RefSeq" id="WP_282763825.1">
    <property type="nucleotide sequence ID" value="NZ_JASCTH010000021.1"/>
</dbReference>
<dbReference type="Pfam" id="PF13349">
    <property type="entry name" value="DUF4097"/>
    <property type="match status" value="1"/>
</dbReference>